<keyword evidence="2" id="KW-1185">Reference proteome</keyword>
<protein>
    <submittedName>
        <fullName evidence="1">Uncharacterized protein</fullName>
    </submittedName>
</protein>
<dbReference type="Proteomes" id="UP000033684">
    <property type="component" value="Unassembled WGS sequence"/>
</dbReference>
<comment type="caution">
    <text evidence="1">The sequence shown here is derived from an EMBL/GenBank/DDBJ whole genome shotgun (WGS) entry which is preliminary data.</text>
</comment>
<reference evidence="2" key="1">
    <citation type="submission" date="2015-03" db="EMBL/GenBank/DDBJ databases">
        <title>Draft genome sequence of a novel methanotroph (Sn10-6) isolated from flooded ricefield rhizosphere in India.</title>
        <authorList>
            <person name="Pandit P.S."/>
            <person name="Pore S.D."/>
            <person name="Arora P."/>
            <person name="Kapse N.G."/>
            <person name="Dhakephalkar P.K."/>
            <person name="Rahalkar M.C."/>
        </authorList>
    </citation>
    <scope>NUCLEOTIDE SEQUENCE [LARGE SCALE GENOMIC DNA]</scope>
    <source>
        <strain evidence="2">Sn10-6</strain>
    </source>
</reference>
<name>A0A0F3IJ63_9GAMM</name>
<gene>
    <name evidence="1" type="ORF">VZ94_08840</name>
</gene>
<evidence type="ECO:0000313" key="2">
    <source>
        <dbReference type="Proteomes" id="UP000033684"/>
    </source>
</evidence>
<accession>A0A0F3IJ63</accession>
<evidence type="ECO:0000313" key="1">
    <source>
        <dbReference type="EMBL" id="KJV06805.1"/>
    </source>
</evidence>
<reference evidence="1 2" key="2">
    <citation type="journal article" date="2016" name="Microb. Ecol.">
        <title>Genome Characteristics of a Novel Type I Methanotroph (Sn10-6) Isolated from a Flooded Indian Rice Field.</title>
        <authorList>
            <person name="Rahalkar M.C."/>
            <person name="Pandit P.S."/>
            <person name="Dhakephalkar P.K."/>
            <person name="Pore S."/>
            <person name="Arora P."/>
            <person name="Kapse N."/>
        </authorList>
    </citation>
    <scope>NUCLEOTIDE SEQUENCE [LARGE SCALE GENOMIC DNA]</scope>
    <source>
        <strain evidence="1 2">Sn10-6</strain>
    </source>
</reference>
<dbReference type="EMBL" id="LAJX01000086">
    <property type="protein sequence ID" value="KJV06805.1"/>
    <property type="molecule type" value="Genomic_DNA"/>
</dbReference>
<proteinExistence type="predicted"/>
<organism evidence="1 2">
    <name type="scientific">Methylocucumis oryzae</name>
    <dbReference type="NCBI Taxonomy" id="1632867"/>
    <lineage>
        <taxon>Bacteria</taxon>
        <taxon>Pseudomonadati</taxon>
        <taxon>Pseudomonadota</taxon>
        <taxon>Gammaproteobacteria</taxon>
        <taxon>Methylococcales</taxon>
        <taxon>Methylococcaceae</taxon>
        <taxon>Methylocucumis</taxon>
    </lineage>
</organism>
<sequence>MPDCNALASSGERLSWLYWLCVGGVGRVKSGPTVQAGSCDSARLKDSIGKRLKPEDENGSRFVIGYPV</sequence>
<dbReference type="AlphaFoldDB" id="A0A0F3IJ63"/>